<evidence type="ECO:0000256" key="1">
    <source>
        <dbReference type="ARBA" id="ARBA00023125"/>
    </source>
</evidence>
<organism evidence="5 6">
    <name type="scientific">Streptomyces yanii</name>
    <dbReference type="NCBI Taxonomy" id="78510"/>
    <lineage>
        <taxon>Bacteria</taxon>
        <taxon>Bacillati</taxon>
        <taxon>Actinomycetota</taxon>
        <taxon>Actinomycetes</taxon>
        <taxon>Kitasatosporales</taxon>
        <taxon>Streptomycetaceae</taxon>
        <taxon>Streptomyces</taxon>
    </lineage>
</organism>
<dbReference type="InterPro" id="IPR036271">
    <property type="entry name" value="Tet_transcr_reg_TetR-rel_C_sf"/>
</dbReference>
<comment type="caution">
    <text evidence="5">The sequence shown here is derived from an EMBL/GenBank/DDBJ whole genome shotgun (WGS) entry which is preliminary data.</text>
</comment>
<protein>
    <submittedName>
        <fullName evidence="5">TetR/AcrR family transcriptional regulator</fullName>
    </submittedName>
</protein>
<dbReference type="SUPFAM" id="SSF48498">
    <property type="entry name" value="Tetracyclin repressor-like, C-terminal domain"/>
    <property type="match status" value="1"/>
</dbReference>
<proteinExistence type="predicted"/>
<evidence type="ECO:0000313" key="5">
    <source>
        <dbReference type="EMBL" id="MFB9579516.1"/>
    </source>
</evidence>
<dbReference type="Pfam" id="PF14246">
    <property type="entry name" value="TetR_C_7"/>
    <property type="match status" value="1"/>
</dbReference>
<sequence>MTTQSSRRGNAKQPPGGPRAEAKRRAIVEAAREAFLREGFGVGMDAIAAEAGVSKVTVYNHFGSKEALFTAVIAGALDEPLGGPSAAALAGLADADDLRTAFVEAARTWVAAVRDNADVIALRNLVAAELHRFPKLADAWQGHGPEGHHPAVADALRALTDRGRLTIPDLETAIIQLYALLVFPHLVFSSYGTAIDDRGTDRLITSGVDMFLGHYAPAGPTG</sequence>
<dbReference type="InterPro" id="IPR001647">
    <property type="entry name" value="HTH_TetR"/>
</dbReference>
<reference evidence="5 6" key="1">
    <citation type="submission" date="2024-09" db="EMBL/GenBank/DDBJ databases">
        <authorList>
            <person name="Sun Q."/>
            <person name="Mori K."/>
        </authorList>
    </citation>
    <scope>NUCLEOTIDE SEQUENCE [LARGE SCALE GENOMIC DNA]</scope>
    <source>
        <strain evidence="5 6">JCM 3331</strain>
    </source>
</reference>
<dbReference type="PROSITE" id="PS50977">
    <property type="entry name" value="HTH_TETR_2"/>
    <property type="match status" value="1"/>
</dbReference>
<accession>A0ABV5RQB3</accession>
<evidence type="ECO:0000256" key="2">
    <source>
        <dbReference type="PROSITE-ProRule" id="PRU00335"/>
    </source>
</evidence>
<dbReference type="Gene3D" id="1.10.357.10">
    <property type="entry name" value="Tetracycline Repressor, domain 2"/>
    <property type="match status" value="1"/>
</dbReference>
<feature type="domain" description="HTH tetR-type" evidence="4">
    <location>
        <begin position="21"/>
        <end position="80"/>
    </location>
</feature>
<evidence type="ECO:0000259" key="4">
    <source>
        <dbReference type="PROSITE" id="PS50977"/>
    </source>
</evidence>
<keyword evidence="6" id="KW-1185">Reference proteome</keyword>
<dbReference type="InterPro" id="IPR009057">
    <property type="entry name" value="Homeodomain-like_sf"/>
</dbReference>
<dbReference type="PRINTS" id="PR00455">
    <property type="entry name" value="HTHTETR"/>
</dbReference>
<dbReference type="Proteomes" id="UP001589710">
    <property type="component" value="Unassembled WGS sequence"/>
</dbReference>
<feature type="DNA-binding region" description="H-T-H motif" evidence="2">
    <location>
        <begin position="43"/>
        <end position="62"/>
    </location>
</feature>
<feature type="region of interest" description="Disordered" evidence="3">
    <location>
        <begin position="1"/>
        <end position="23"/>
    </location>
</feature>
<gene>
    <name evidence="5" type="ORF">ACFFTL_46540</name>
</gene>
<evidence type="ECO:0000256" key="3">
    <source>
        <dbReference type="SAM" id="MobiDB-lite"/>
    </source>
</evidence>
<dbReference type="RefSeq" id="WP_345517296.1">
    <property type="nucleotide sequence ID" value="NZ_BAAAXD010000045.1"/>
</dbReference>
<dbReference type="SUPFAM" id="SSF46689">
    <property type="entry name" value="Homeodomain-like"/>
    <property type="match status" value="1"/>
</dbReference>
<dbReference type="PANTHER" id="PTHR30055">
    <property type="entry name" value="HTH-TYPE TRANSCRIPTIONAL REGULATOR RUTR"/>
    <property type="match status" value="1"/>
</dbReference>
<dbReference type="Pfam" id="PF00440">
    <property type="entry name" value="TetR_N"/>
    <property type="match status" value="1"/>
</dbReference>
<keyword evidence="1 2" id="KW-0238">DNA-binding</keyword>
<name>A0ABV5RQB3_9ACTN</name>
<dbReference type="PANTHER" id="PTHR30055:SF146">
    <property type="entry name" value="HTH-TYPE TRANSCRIPTIONAL DUAL REGULATOR CECR"/>
    <property type="match status" value="1"/>
</dbReference>
<dbReference type="InterPro" id="IPR039536">
    <property type="entry name" value="TetR_C_Proteobacteria"/>
</dbReference>
<evidence type="ECO:0000313" key="6">
    <source>
        <dbReference type="Proteomes" id="UP001589710"/>
    </source>
</evidence>
<dbReference type="EMBL" id="JBHMCG010000222">
    <property type="protein sequence ID" value="MFB9579516.1"/>
    <property type="molecule type" value="Genomic_DNA"/>
</dbReference>
<dbReference type="InterPro" id="IPR050109">
    <property type="entry name" value="HTH-type_TetR-like_transc_reg"/>
</dbReference>